<dbReference type="InterPro" id="IPR029063">
    <property type="entry name" value="SAM-dependent_MTases_sf"/>
</dbReference>
<dbReference type="OrthoDB" id="9800801at2"/>
<dbReference type="GO" id="GO:0032259">
    <property type="term" value="P:methylation"/>
    <property type="evidence" value="ECO:0007669"/>
    <property type="project" value="UniProtKB-KW"/>
</dbReference>
<dbReference type="GO" id="GO:0008170">
    <property type="term" value="F:N-methyltransferase activity"/>
    <property type="evidence" value="ECO:0007669"/>
    <property type="project" value="InterPro"/>
</dbReference>
<keyword evidence="4" id="KW-0949">S-adenosyl-L-methionine</keyword>
<evidence type="ECO:0000256" key="6">
    <source>
        <dbReference type="SAM" id="MobiDB-lite"/>
    </source>
</evidence>
<dbReference type="InterPro" id="IPR002052">
    <property type="entry name" value="DNA_methylase_N6_adenine_CS"/>
</dbReference>
<feature type="region of interest" description="Disordered" evidence="6">
    <location>
        <begin position="263"/>
        <end position="289"/>
    </location>
</feature>
<dbReference type="Pfam" id="PF18273">
    <property type="entry name" value="T3RM_EcoP15I_C"/>
    <property type="match status" value="1"/>
</dbReference>
<keyword evidence="5" id="KW-0680">Restriction system</keyword>
<evidence type="ECO:0000256" key="1">
    <source>
        <dbReference type="ARBA" id="ARBA00006594"/>
    </source>
</evidence>
<evidence type="ECO:0000256" key="5">
    <source>
        <dbReference type="ARBA" id="ARBA00022747"/>
    </source>
</evidence>
<accession>A0A380WXP5</accession>
<dbReference type="EMBL" id="UFTA01000002">
    <property type="protein sequence ID" value="SUU93300.1"/>
    <property type="molecule type" value="Genomic_DNA"/>
</dbReference>
<dbReference type="SUPFAM" id="SSF53335">
    <property type="entry name" value="S-adenosyl-L-methionine-dependent methyltransferases"/>
    <property type="match status" value="1"/>
</dbReference>
<dbReference type="InterPro" id="IPR041405">
    <property type="entry name" value="T3RM_EcoP15I_C"/>
</dbReference>
<dbReference type="GO" id="GO:0009307">
    <property type="term" value="P:DNA restriction-modification system"/>
    <property type="evidence" value="ECO:0007669"/>
    <property type="project" value="UniProtKB-KW"/>
</dbReference>
<dbReference type="InterPro" id="IPR002295">
    <property type="entry name" value="N4/N6-MTase_EcoPI_Mod-like"/>
</dbReference>
<proteinExistence type="inferred from homology"/>
<keyword evidence="3 9" id="KW-0808">Transferase</keyword>
<feature type="domain" description="DNA methylase N-4/N-6" evidence="7">
    <location>
        <begin position="118"/>
        <end position="455"/>
    </location>
</feature>
<gene>
    <name evidence="9" type="ORF">NCTC9810_01651</name>
</gene>
<dbReference type="InterPro" id="IPR002941">
    <property type="entry name" value="DNA_methylase_N4/N6"/>
</dbReference>
<dbReference type="REBASE" id="378076">
    <property type="entry name" value="M.Aoc9810II"/>
</dbReference>
<name>A0A380WXP5_9FIRM</name>
<dbReference type="Pfam" id="PF01555">
    <property type="entry name" value="N6_N4_Mtase"/>
    <property type="match status" value="1"/>
</dbReference>
<dbReference type="PRINTS" id="PR00506">
    <property type="entry name" value="D21N6MTFRASE"/>
</dbReference>
<evidence type="ECO:0000259" key="7">
    <source>
        <dbReference type="Pfam" id="PF01555"/>
    </source>
</evidence>
<feature type="domain" description="Type III R-M EcoP15I C-terminal" evidence="8">
    <location>
        <begin position="538"/>
        <end position="631"/>
    </location>
</feature>
<sequence length="638" mass="73502">MLKDIYNENENKKVNSREIDKLKENFPQYFNKDGDFKIDEFKKMLEDDEVNFDKEGYRLDFLGKSYARFESALETETVITPDTKHNNEEINKDSENMYIVGDNIDALKHLLKSYSGKVKCIYIDPPYNTGSDGFVYPDNFKFDKDTLSNKMGVSEEEADRILSLQGKSTHSAWLTFMYPRLLLARDLLSDDGVIFISIDDNEQANLRLICDEIFGEENIVENLVWKRRATPPNDRIIGKNHEYIALYSKNNASIQLNLQRRTKKMNSQYSNPDNDPRGPRSYSDLSGNGKGGRLVPSCIYPIVNPNTGEKHFPPKNKCWLYNEQTMKTLQRDNRIVFRGHNGKPYKKKFLSEVRNGATLPTLIEDSYFNYDLDLSGAPTSQDSSKEIKDLFEIDIFEFPKPTKLIKKFMLSGLNKDDYALDFFSGSATTADSIMQLNAEDGGNRKYILVQISEKIEKNKSPYKAGYRTIDEIGRERIKRAASKIKEETGADIDYGFKLYRLNEPTVQTVDKLIDFDPNDINFNENDYVSNFDFNGEKGKDTILTTWLNEDGYGLLAKVESLKIGNYEADKYKNSLYLIEPGIKSDDIMELIKLLEKNQLDINRVVAYGYSLNFNTANELRNNLKNLKNNQSVSLIERY</sequence>
<dbReference type="Gene3D" id="3.40.50.150">
    <property type="entry name" value="Vaccinia Virus protein VP39"/>
    <property type="match status" value="1"/>
</dbReference>
<dbReference type="GO" id="GO:0003677">
    <property type="term" value="F:DNA binding"/>
    <property type="evidence" value="ECO:0007669"/>
    <property type="project" value="InterPro"/>
</dbReference>
<evidence type="ECO:0000313" key="10">
    <source>
        <dbReference type="Proteomes" id="UP000255124"/>
    </source>
</evidence>
<dbReference type="Proteomes" id="UP000255124">
    <property type="component" value="Unassembled WGS sequence"/>
</dbReference>
<reference evidence="9 10" key="1">
    <citation type="submission" date="2018-06" db="EMBL/GenBank/DDBJ databases">
        <authorList>
            <consortium name="Pathogen Informatics"/>
            <person name="Doyle S."/>
        </authorList>
    </citation>
    <scope>NUCLEOTIDE SEQUENCE [LARGE SCALE GENOMIC DNA]</scope>
    <source>
        <strain evidence="9 10">NCTC9810</strain>
    </source>
</reference>
<evidence type="ECO:0000256" key="3">
    <source>
        <dbReference type="ARBA" id="ARBA00022679"/>
    </source>
</evidence>
<evidence type="ECO:0000313" key="9">
    <source>
        <dbReference type="EMBL" id="SUU93300.1"/>
    </source>
</evidence>
<dbReference type="PROSITE" id="PS00092">
    <property type="entry name" value="N6_MTASE"/>
    <property type="match status" value="1"/>
</dbReference>
<comment type="similarity">
    <text evidence="1">Belongs to the N(4)/N(6)-methyltransferase family.</text>
</comment>
<evidence type="ECO:0000256" key="4">
    <source>
        <dbReference type="ARBA" id="ARBA00022691"/>
    </source>
</evidence>
<dbReference type="RefSeq" id="WP_115595817.1">
    <property type="nucleotide sequence ID" value="NZ_UFTA01000002.1"/>
</dbReference>
<dbReference type="PIRSF" id="PIRSF015855">
    <property type="entry name" value="TypeIII_Mtase_mKpnI"/>
    <property type="match status" value="1"/>
</dbReference>
<protein>
    <submittedName>
        <fullName evidence="9">Putative methyltransferase</fullName>
    </submittedName>
</protein>
<feature type="compositionally biased region" description="Polar residues" evidence="6">
    <location>
        <begin position="263"/>
        <end position="273"/>
    </location>
</feature>
<evidence type="ECO:0000256" key="2">
    <source>
        <dbReference type="ARBA" id="ARBA00022603"/>
    </source>
</evidence>
<keyword evidence="2 9" id="KW-0489">Methyltransferase</keyword>
<evidence type="ECO:0000259" key="8">
    <source>
        <dbReference type="Pfam" id="PF18273"/>
    </source>
</evidence>
<dbReference type="AlphaFoldDB" id="A0A380WXP5"/>
<organism evidence="9 10">
    <name type="scientific">Anaerococcus octavius</name>
    <dbReference type="NCBI Taxonomy" id="54007"/>
    <lineage>
        <taxon>Bacteria</taxon>
        <taxon>Bacillati</taxon>
        <taxon>Bacillota</taxon>
        <taxon>Tissierellia</taxon>
        <taxon>Tissierellales</taxon>
        <taxon>Peptoniphilaceae</taxon>
        <taxon>Anaerococcus</taxon>
    </lineage>
</organism>